<accession>A0A132C0J6</accession>
<proteinExistence type="predicted"/>
<dbReference type="EMBL" id="LPUY01000029">
    <property type="protein sequence ID" value="KUP94089.1"/>
    <property type="molecule type" value="Genomic_DNA"/>
</dbReference>
<evidence type="ECO:0008006" key="4">
    <source>
        <dbReference type="Google" id="ProtNLM"/>
    </source>
</evidence>
<reference evidence="2 3" key="1">
    <citation type="submission" date="2015-12" db="EMBL/GenBank/DDBJ databases">
        <title>Genome sequence of the marine Rhodobacteraceae strain O3.65, Candidatus Tritonibacter horizontis.</title>
        <authorList>
            <person name="Poehlein A."/>
            <person name="Giebel H.A."/>
            <person name="Voget S."/>
            <person name="Brinkhoff T."/>
        </authorList>
    </citation>
    <scope>NUCLEOTIDE SEQUENCE [LARGE SCALE GENOMIC DNA]</scope>
    <source>
        <strain evidence="2 3">O3.65</strain>
    </source>
</reference>
<sequence>MALCLLASACTTAGPPPSRAAASIVQTLPPIRTFATVAARPPQRSNADMARDFLDLPFRLEGGSTLPVFTRFESPIRVTLTGALTPTLRPDLDALLSRLRTEAGIDIARVPATAAAQITIEAVSREQIQRVLPQAACFVVPNVSSLDEYRRNRRAPQTDWRSLRSRSRLAIFVPNDVSPQELRDCLHEELAQALGPLNDLYRLPDSIFNDDNVQAILTGFDMLMLRATYDPALSTGMTRDQVAARLPMILARLNPAGQRRRSAPLPPTPRAWISAVESALGGPQSDADRTRAAHRAARIAQELGWRDHRRAFGHFLIGRADQNRDPKRAEAHFRTALTYLGQGADTASYRALIQSRLASFALQDGDYAAAARLVDQALPAAQAGQNAALLSTLLILKAHIAEARGQVRQATRLRSDSLGWALYGHGTEATIDRRLREVAAVAVPTRR</sequence>
<dbReference type="Pfam" id="PF11150">
    <property type="entry name" value="DUF2927"/>
    <property type="match status" value="1"/>
</dbReference>
<keyword evidence="3" id="KW-1185">Reference proteome</keyword>
<dbReference type="AlphaFoldDB" id="A0A132C0J6"/>
<feature type="chain" id="PRO_5007288697" description="ATP-dependent transcriptional regulator" evidence="1">
    <location>
        <begin position="21"/>
        <end position="447"/>
    </location>
</feature>
<name>A0A132C0J6_9RHOB</name>
<evidence type="ECO:0000313" key="3">
    <source>
        <dbReference type="Proteomes" id="UP000068382"/>
    </source>
</evidence>
<dbReference type="InterPro" id="IPR021323">
    <property type="entry name" value="DUF2927"/>
</dbReference>
<organism evidence="2 3">
    <name type="scientific">Tritonibacter horizontis</name>
    <dbReference type="NCBI Taxonomy" id="1768241"/>
    <lineage>
        <taxon>Bacteria</taxon>
        <taxon>Pseudomonadati</taxon>
        <taxon>Pseudomonadota</taxon>
        <taxon>Alphaproteobacteria</taxon>
        <taxon>Rhodobacterales</taxon>
        <taxon>Paracoccaceae</taxon>
        <taxon>Tritonibacter</taxon>
    </lineage>
</organism>
<evidence type="ECO:0000256" key="1">
    <source>
        <dbReference type="SAM" id="SignalP"/>
    </source>
</evidence>
<dbReference type="InterPro" id="IPR011990">
    <property type="entry name" value="TPR-like_helical_dom_sf"/>
</dbReference>
<protein>
    <recommendedName>
        <fullName evidence="4">ATP-dependent transcriptional regulator</fullName>
    </recommendedName>
</protein>
<comment type="caution">
    <text evidence="2">The sequence shown here is derived from an EMBL/GenBank/DDBJ whole genome shotgun (WGS) entry which is preliminary data.</text>
</comment>
<dbReference type="Gene3D" id="1.25.40.10">
    <property type="entry name" value="Tetratricopeptide repeat domain"/>
    <property type="match status" value="1"/>
</dbReference>
<keyword evidence="1" id="KW-0732">Signal</keyword>
<dbReference type="PATRIC" id="fig|1768241.3.peg.1059"/>
<dbReference type="Proteomes" id="UP000068382">
    <property type="component" value="Unassembled WGS sequence"/>
</dbReference>
<feature type="signal peptide" evidence="1">
    <location>
        <begin position="1"/>
        <end position="20"/>
    </location>
</feature>
<gene>
    <name evidence="2" type="ORF">TRIHO_10180</name>
</gene>
<evidence type="ECO:0000313" key="2">
    <source>
        <dbReference type="EMBL" id="KUP94089.1"/>
    </source>
</evidence>